<comment type="catalytic activity">
    <reaction evidence="12">
        <text>ATP + H2O = ADP + phosphate + H(+)</text>
        <dbReference type="Rhea" id="RHEA:13065"/>
        <dbReference type="ChEBI" id="CHEBI:15377"/>
        <dbReference type="ChEBI" id="CHEBI:15378"/>
        <dbReference type="ChEBI" id="CHEBI:30616"/>
        <dbReference type="ChEBI" id="CHEBI:43474"/>
        <dbReference type="ChEBI" id="CHEBI:456216"/>
        <dbReference type="EC" id="5.6.2.3"/>
    </reaction>
</comment>
<comment type="subunit">
    <text evidence="12">Monomer.</text>
</comment>
<dbReference type="GO" id="GO:0000723">
    <property type="term" value="P:telomere maintenance"/>
    <property type="evidence" value="ECO:0007669"/>
    <property type="project" value="InterPro"/>
</dbReference>
<keyword evidence="4 12" id="KW-0347">Helicase</keyword>
<keyword evidence="8 12" id="KW-0233">DNA recombination</keyword>
<comment type="caution">
    <text evidence="14">The sequence shown here is derived from an EMBL/GenBank/DDBJ whole genome shotgun (WGS) entry which is preliminary data.</text>
</comment>
<dbReference type="InterPro" id="IPR003593">
    <property type="entry name" value="AAA+_ATPase"/>
</dbReference>
<evidence type="ECO:0000256" key="8">
    <source>
        <dbReference type="ARBA" id="ARBA00023172"/>
    </source>
</evidence>
<dbReference type="Proteomes" id="UP001049176">
    <property type="component" value="Chromosome 1"/>
</dbReference>
<dbReference type="HAMAP" id="MF_03176">
    <property type="entry name" value="PIF1"/>
    <property type="match status" value="1"/>
</dbReference>
<name>A0A9P8AFI1_9AGAR</name>
<feature type="DNA-binding region" evidence="12">
    <location>
        <begin position="571"/>
        <end position="590"/>
    </location>
</feature>
<dbReference type="CDD" id="cd18809">
    <property type="entry name" value="SF1_C_RecD"/>
    <property type="match status" value="1"/>
</dbReference>
<evidence type="ECO:0000256" key="9">
    <source>
        <dbReference type="ARBA" id="ARBA00023204"/>
    </source>
</evidence>
<comment type="function">
    <text evidence="12">DNA-dependent ATPase and 5'-3' DNA helicase required for the maintenance of both mitochondrial and nuclear genome stability.</text>
</comment>
<keyword evidence="1 12" id="KW-0547">Nucleotide-binding</keyword>
<dbReference type="InterPro" id="IPR051055">
    <property type="entry name" value="PIF1_helicase"/>
</dbReference>
<evidence type="ECO:0000256" key="12">
    <source>
        <dbReference type="HAMAP-Rule" id="MF_03176"/>
    </source>
</evidence>
<dbReference type="EMBL" id="CM032181">
    <property type="protein sequence ID" value="KAG7099568.1"/>
    <property type="molecule type" value="Genomic_DNA"/>
</dbReference>
<feature type="domain" description="AAA+ ATPase" evidence="13">
    <location>
        <begin position="139"/>
        <end position="461"/>
    </location>
</feature>
<keyword evidence="6 12" id="KW-0238">DNA-binding</keyword>
<dbReference type="GO" id="GO:0003677">
    <property type="term" value="F:DNA binding"/>
    <property type="evidence" value="ECO:0007669"/>
    <property type="project" value="UniProtKB-KW"/>
</dbReference>
<comment type="subcellular location">
    <subcellularLocation>
        <location evidence="12">Nucleus</location>
    </subcellularLocation>
    <subcellularLocation>
        <location evidence="12">Mitochondrion</location>
    </subcellularLocation>
</comment>
<dbReference type="GO" id="GO:0006310">
    <property type="term" value="P:DNA recombination"/>
    <property type="evidence" value="ECO:0007669"/>
    <property type="project" value="UniProtKB-UniRule"/>
</dbReference>
<keyword evidence="2 12" id="KW-0227">DNA damage</keyword>
<dbReference type="InterPro" id="IPR010285">
    <property type="entry name" value="DNA_helicase_pif1-like_DEAD"/>
</dbReference>
<keyword evidence="10 12" id="KW-0413">Isomerase</keyword>
<keyword evidence="15" id="KW-1185">Reference proteome</keyword>
<dbReference type="OrthoDB" id="432234at2759"/>
<dbReference type="GO" id="GO:0016787">
    <property type="term" value="F:hydrolase activity"/>
    <property type="evidence" value="ECO:0007669"/>
    <property type="project" value="UniProtKB-KW"/>
</dbReference>
<dbReference type="Pfam" id="PF05970">
    <property type="entry name" value="PIF1"/>
    <property type="match status" value="1"/>
</dbReference>
<dbReference type="GO" id="GO:0043139">
    <property type="term" value="F:5'-3' DNA helicase activity"/>
    <property type="evidence" value="ECO:0007669"/>
    <property type="project" value="UniProtKB-UniRule"/>
</dbReference>
<dbReference type="InterPro" id="IPR049163">
    <property type="entry name" value="Pif1-like_2B_dom"/>
</dbReference>
<evidence type="ECO:0000313" key="15">
    <source>
        <dbReference type="Proteomes" id="UP001049176"/>
    </source>
</evidence>
<dbReference type="GO" id="GO:0006281">
    <property type="term" value="P:DNA repair"/>
    <property type="evidence" value="ECO:0007669"/>
    <property type="project" value="UniProtKB-UniRule"/>
</dbReference>
<dbReference type="PANTHER" id="PTHR47642:SF5">
    <property type="entry name" value="ATP-DEPENDENT DNA HELICASE"/>
    <property type="match status" value="1"/>
</dbReference>
<keyword evidence="9 12" id="KW-0234">DNA repair</keyword>
<dbReference type="GO" id="GO:0005634">
    <property type="term" value="C:nucleus"/>
    <property type="evidence" value="ECO:0007669"/>
    <property type="project" value="UniProtKB-SubCell"/>
</dbReference>
<evidence type="ECO:0000256" key="6">
    <source>
        <dbReference type="ARBA" id="ARBA00023125"/>
    </source>
</evidence>
<dbReference type="PANTHER" id="PTHR47642">
    <property type="entry name" value="ATP-DEPENDENT DNA HELICASE"/>
    <property type="match status" value="1"/>
</dbReference>
<dbReference type="GO" id="GO:0005739">
    <property type="term" value="C:mitochondrion"/>
    <property type="evidence" value="ECO:0007669"/>
    <property type="project" value="UniProtKB-SubCell"/>
</dbReference>
<organism evidence="14 15">
    <name type="scientific">Marasmius oreades</name>
    <name type="common">fairy-ring Marasmius</name>
    <dbReference type="NCBI Taxonomy" id="181124"/>
    <lineage>
        <taxon>Eukaryota</taxon>
        <taxon>Fungi</taxon>
        <taxon>Dikarya</taxon>
        <taxon>Basidiomycota</taxon>
        <taxon>Agaricomycotina</taxon>
        <taxon>Agaricomycetes</taxon>
        <taxon>Agaricomycetidae</taxon>
        <taxon>Agaricales</taxon>
        <taxon>Marasmiineae</taxon>
        <taxon>Marasmiaceae</taxon>
        <taxon>Marasmius</taxon>
    </lineage>
</organism>
<dbReference type="EC" id="5.6.2.3" evidence="12"/>
<feature type="binding site" evidence="12">
    <location>
        <begin position="147"/>
        <end position="154"/>
    </location>
    <ligand>
        <name>ATP</name>
        <dbReference type="ChEBI" id="CHEBI:30616"/>
    </ligand>
</feature>
<dbReference type="Gene3D" id="3.40.50.300">
    <property type="entry name" value="P-loop containing nucleotide triphosphate hydrolases"/>
    <property type="match status" value="2"/>
</dbReference>
<evidence type="ECO:0000256" key="2">
    <source>
        <dbReference type="ARBA" id="ARBA00022763"/>
    </source>
</evidence>
<dbReference type="InterPro" id="IPR048293">
    <property type="entry name" value="PIF1_RRM3_pfh1"/>
</dbReference>
<evidence type="ECO:0000313" key="14">
    <source>
        <dbReference type="EMBL" id="KAG7099568.1"/>
    </source>
</evidence>
<evidence type="ECO:0000256" key="10">
    <source>
        <dbReference type="ARBA" id="ARBA00023235"/>
    </source>
</evidence>
<evidence type="ECO:0000256" key="3">
    <source>
        <dbReference type="ARBA" id="ARBA00022801"/>
    </source>
</evidence>
<keyword evidence="3 12" id="KW-0378">Hydrolase</keyword>
<keyword evidence="11 12" id="KW-0539">Nucleus</keyword>
<dbReference type="GO" id="GO:0005524">
    <property type="term" value="F:ATP binding"/>
    <property type="evidence" value="ECO:0007669"/>
    <property type="project" value="UniProtKB-UniRule"/>
</dbReference>
<evidence type="ECO:0000259" key="13">
    <source>
        <dbReference type="SMART" id="SM00382"/>
    </source>
</evidence>
<dbReference type="Pfam" id="PF21530">
    <property type="entry name" value="Pif1_2B_dom"/>
    <property type="match status" value="1"/>
</dbReference>
<keyword evidence="5 12" id="KW-0067">ATP-binding</keyword>
<dbReference type="SMART" id="SM00382">
    <property type="entry name" value="AAA"/>
    <property type="match status" value="1"/>
</dbReference>
<reference evidence="14" key="1">
    <citation type="journal article" date="2021" name="Genome Biol. Evol.">
        <title>The assembled and annotated genome of the fairy-ring fungus Marasmius oreades.</title>
        <authorList>
            <person name="Hiltunen M."/>
            <person name="Ament-Velasquez S.L."/>
            <person name="Johannesson H."/>
        </authorList>
    </citation>
    <scope>NUCLEOTIDE SEQUENCE</scope>
    <source>
        <strain evidence="14">03SP1</strain>
    </source>
</reference>
<gene>
    <name evidence="12" type="primary">PIF1</name>
    <name evidence="14" type="ORF">E1B28_001400</name>
</gene>
<sequence>MSTHETEFFVRIGRSSMQVWETTRLDIDPATPSDGFRKREDAQRWIEDYLRIKKDAQITAVRPSLSAQMPSSNLVNTEEPNLDNEVETMISLASHQNTGSIDVFETIATSQAGPTLIPAPEQQIVLSAEQQHVLEIVERGESVFFTGPAGTGKSVLLREIVATLRASKPVPGSVAITAPTGIAGINIGGCTIHSFAGVRLGKEEERILALRIGRSPIMLQRWTDLETLIIDEVSMLEGRLFDKLECIARIVRGNEAPFGGVQLILSGDFCQLPPVPDESHQHRLDSTFCFDARSWSSCITQPPVRLTQVFRQKDQQFVNILSAMRVGSLSDDQCEMLSRLSRPLVYSDGIEATELYPTRAEVDACNQQRLKKLSGAPHTYIAVDRAGCDVRGRLIPKEDAIRLLDRLSIVPSSVTFKVGAQVMLIKNIAQGSMVNGSTGKVIEFITTAEALKREIQISLPNRGEKRAQNDKQRKADEIAERRRLDSLYKMVPMNGAVFSKNQRFPLVQFTNGLILLCAPVAFSVEGFIGNVECERLQVPLVLAWAMSIHKSQGQTLSRVKVNLSRIFEKGQTYVAISRATSMEQLEIQNFNPVKVQAHPRVLAWEAEWMPKPLVAATTTISSGPQTSTDEPMSNVYEADREYGNSLPSRQPDSKADYEMLWEEMDSEDAINLYHDR</sequence>
<evidence type="ECO:0000256" key="11">
    <source>
        <dbReference type="ARBA" id="ARBA00023242"/>
    </source>
</evidence>
<evidence type="ECO:0000256" key="1">
    <source>
        <dbReference type="ARBA" id="ARBA00022741"/>
    </source>
</evidence>
<comment type="cofactor">
    <cofactor evidence="12">
        <name>Mg(2+)</name>
        <dbReference type="ChEBI" id="CHEBI:18420"/>
    </cofactor>
</comment>
<evidence type="ECO:0000256" key="4">
    <source>
        <dbReference type="ARBA" id="ARBA00022806"/>
    </source>
</evidence>
<dbReference type="CDD" id="cd18037">
    <property type="entry name" value="DEXSc_Pif1_like"/>
    <property type="match status" value="1"/>
</dbReference>
<dbReference type="InterPro" id="IPR027417">
    <property type="entry name" value="P-loop_NTPase"/>
</dbReference>
<dbReference type="SUPFAM" id="SSF52540">
    <property type="entry name" value="P-loop containing nucleoside triphosphate hydrolases"/>
    <property type="match status" value="2"/>
</dbReference>
<protein>
    <recommendedName>
        <fullName evidence="12">ATP-dependent DNA helicase PIF1</fullName>
        <ecNumber evidence="12">5.6.2.3</ecNumber>
    </recommendedName>
    <alternativeName>
        <fullName evidence="12">DNA 5'-3' helicase PIF1</fullName>
    </alternativeName>
    <alternativeName>
        <fullName evidence="12">DNA repair and recombination helicase PIF1</fullName>
    </alternativeName>
</protein>
<dbReference type="AlphaFoldDB" id="A0A9P8AFI1"/>
<comment type="similarity">
    <text evidence="12">Belongs to the helicase family. PIF1 subfamily.</text>
</comment>
<evidence type="ECO:0000256" key="5">
    <source>
        <dbReference type="ARBA" id="ARBA00022840"/>
    </source>
</evidence>
<accession>A0A9P8AFI1</accession>
<evidence type="ECO:0000256" key="7">
    <source>
        <dbReference type="ARBA" id="ARBA00023128"/>
    </source>
</evidence>
<keyword evidence="7 12" id="KW-0496">Mitochondrion</keyword>
<proteinExistence type="inferred from homology"/>